<proteinExistence type="inferred from homology"/>
<dbReference type="InterPro" id="IPR056772">
    <property type="entry name" value="RecA-like_ORC2"/>
</dbReference>
<evidence type="ECO:0000256" key="7">
    <source>
        <dbReference type="SAM" id="MobiDB-lite"/>
    </source>
</evidence>
<feature type="non-terminal residue" evidence="10">
    <location>
        <position position="567"/>
    </location>
</feature>
<evidence type="ECO:0000256" key="3">
    <source>
        <dbReference type="ARBA" id="ARBA00019080"/>
    </source>
</evidence>
<comment type="caution">
    <text evidence="10">The sequence shown here is derived from an EMBL/GenBank/DDBJ whole genome shotgun (WGS) entry which is preliminary data.</text>
</comment>
<keyword evidence="11" id="KW-1185">Reference proteome</keyword>
<feature type="compositionally biased region" description="Polar residues" evidence="7">
    <location>
        <begin position="61"/>
        <end position="74"/>
    </location>
</feature>
<comment type="subunit">
    <text evidence="6">Component of the origin recognition complex (ORC).</text>
</comment>
<reference evidence="10" key="2">
    <citation type="submission" date="2023-05" db="EMBL/GenBank/DDBJ databases">
        <authorList>
            <person name="Fouks B."/>
        </authorList>
    </citation>
    <scope>NUCLEOTIDE SEQUENCE</scope>
    <source>
        <strain evidence="10">Stay&amp;Tobe</strain>
        <tissue evidence="10">Testes</tissue>
    </source>
</reference>
<accession>A0AAD8A3S3</accession>
<dbReference type="AlphaFoldDB" id="A0AAD8A3S3"/>
<comment type="similarity">
    <text evidence="2 6">Belongs to the ORC2 family.</text>
</comment>
<dbReference type="Proteomes" id="UP001233999">
    <property type="component" value="Unassembled WGS sequence"/>
</dbReference>
<keyword evidence="5 6" id="KW-0539">Nucleus</keyword>
<evidence type="ECO:0000256" key="4">
    <source>
        <dbReference type="ARBA" id="ARBA00022705"/>
    </source>
</evidence>
<reference evidence="10" key="1">
    <citation type="journal article" date="2023" name="IScience">
        <title>Live-bearing cockroach genome reveals convergent evolutionary mechanisms linked to viviparity in insects and beyond.</title>
        <authorList>
            <person name="Fouks B."/>
            <person name="Harrison M.C."/>
            <person name="Mikhailova A.A."/>
            <person name="Marchal E."/>
            <person name="English S."/>
            <person name="Carruthers M."/>
            <person name="Jennings E.C."/>
            <person name="Chiamaka E.L."/>
            <person name="Frigard R.A."/>
            <person name="Pippel M."/>
            <person name="Attardo G.M."/>
            <person name="Benoit J.B."/>
            <person name="Bornberg-Bauer E."/>
            <person name="Tobe S.S."/>
        </authorList>
    </citation>
    <scope>NUCLEOTIDE SEQUENCE</scope>
    <source>
        <strain evidence="10">Stay&amp;Tobe</strain>
    </source>
</reference>
<dbReference type="Pfam" id="PF24882">
    <property type="entry name" value="WHD_ORC2"/>
    <property type="match status" value="1"/>
</dbReference>
<evidence type="ECO:0000313" key="11">
    <source>
        <dbReference type="Proteomes" id="UP001233999"/>
    </source>
</evidence>
<dbReference type="Pfam" id="PF04084">
    <property type="entry name" value="RecA-like_ORC2"/>
    <property type="match status" value="1"/>
</dbReference>
<feature type="region of interest" description="Disordered" evidence="7">
    <location>
        <begin position="170"/>
        <end position="223"/>
    </location>
</feature>
<feature type="compositionally biased region" description="Polar residues" evidence="7">
    <location>
        <begin position="112"/>
        <end position="123"/>
    </location>
</feature>
<dbReference type="InterPro" id="IPR007220">
    <property type="entry name" value="ORC2"/>
</dbReference>
<evidence type="ECO:0000256" key="5">
    <source>
        <dbReference type="ARBA" id="ARBA00023242"/>
    </source>
</evidence>
<evidence type="ECO:0000313" key="10">
    <source>
        <dbReference type="EMBL" id="KAJ9591828.1"/>
    </source>
</evidence>
<dbReference type="PANTHER" id="PTHR14052">
    <property type="entry name" value="ORIGIN RECOGNITION COMPLEX SUBUNIT 2"/>
    <property type="match status" value="1"/>
</dbReference>
<evidence type="ECO:0000256" key="1">
    <source>
        <dbReference type="ARBA" id="ARBA00004123"/>
    </source>
</evidence>
<dbReference type="GO" id="GO:0006260">
    <property type="term" value="P:DNA replication"/>
    <property type="evidence" value="ECO:0007669"/>
    <property type="project" value="UniProtKB-UniRule"/>
</dbReference>
<evidence type="ECO:0000256" key="2">
    <source>
        <dbReference type="ARBA" id="ARBA00007421"/>
    </source>
</evidence>
<evidence type="ECO:0000259" key="9">
    <source>
        <dbReference type="Pfam" id="PF24882"/>
    </source>
</evidence>
<dbReference type="InterPro" id="IPR056773">
    <property type="entry name" value="WHD_ORC2"/>
</dbReference>
<sequence length="567" mass="64958">MESQEERKTVEVIFVKDDDIEQEIISIKNRNKALSELFESGDVRGEEMFGFHTPNKKHSLTRNVQQGSSSQKSNGVPKGKITPQAKLYRTPQGKLIGTPLGKSGTPRGKLNVSHQKLNSTPLSNKFKKSLQLEGAPGTPRTCSYKVTTTKTPYSLRRRLKNKIVSFARHVNSESSESEFSASESDYKPTDSESSPSSAEDEEDNAEPADVPVQKIKQKSRRETRHHDMEYVLEVEEFFNNEKSITSNHTLSRLRRPRLAEEQLHKLLENMTLSHQGAVRALCEEHLQYFDKWMFALREQYSVLVYGLGSKFHTLQQFRKTKLQDHLVLEVNGFFPSLTIKEVVECIADELLQLEEYPVGLLECLETIDRETSSEIFIIVHNLEGPMLRSDKSQDVLSRLANMTNIHLIASIDHINAPLIWDHAKLSRYNFLWWDITSFQPYNAETQFETSLLVQQSGKLALSSLSNVFHSLTTNARSIFIMMVRYQLEHHKDSGYQGMAFKDLYWSAREALLVSSDIALRAQLTEFLDHRLVRQRRGHDGSELLQVPVDMAVLQRFIEQVEGSSRMK</sequence>
<keyword evidence="4 6" id="KW-0235">DNA replication</keyword>
<feature type="compositionally biased region" description="Low complexity" evidence="7">
    <location>
        <begin position="172"/>
        <end position="183"/>
    </location>
</feature>
<feature type="domain" description="Origin recognition complex subunit 2 winged-helix" evidence="9">
    <location>
        <begin position="491"/>
        <end position="550"/>
    </location>
</feature>
<feature type="region of interest" description="Disordered" evidence="7">
    <location>
        <begin position="48"/>
        <end position="124"/>
    </location>
</feature>
<evidence type="ECO:0000259" key="8">
    <source>
        <dbReference type="Pfam" id="PF04084"/>
    </source>
</evidence>
<comment type="subcellular location">
    <subcellularLocation>
        <location evidence="1 6">Nucleus</location>
    </subcellularLocation>
</comment>
<gene>
    <name evidence="10" type="ORF">L9F63_001645</name>
</gene>
<dbReference type="GO" id="GO:0003688">
    <property type="term" value="F:DNA replication origin binding"/>
    <property type="evidence" value="ECO:0007669"/>
    <property type="project" value="UniProtKB-UniRule"/>
</dbReference>
<dbReference type="EMBL" id="JASPKZ010003856">
    <property type="protein sequence ID" value="KAJ9591828.1"/>
    <property type="molecule type" value="Genomic_DNA"/>
</dbReference>
<protein>
    <recommendedName>
        <fullName evidence="3 6">Origin recognition complex subunit 2</fullName>
    </recommendedName>
</protein>
<dbReference type="GO" id="GO:0005664">
    <property type="term" value="C:nuclear origin of replication recognition complex"/>
    <property type="evidence" value="ECO:0007669"/>
    <property type="project" value="UniProtKB-UniRule"/>
</dbReference>
<organism evidence="10 11">
    <name type="scientific">Diploptera punctata</name>
    <name type="common">Pacific beetle cockroach</name>
    <dbReference type="NCBI Taxonomy" id="6984"/>
    <lineage>
        <taxon>Eukaryota</taxon>
        <taxon>Metazoa</taxon>
        <taxon>Ecdysozoa</taxon>
        <taxon>Arthropoda</taxon>
        <taxon>Hexapoda</taxon>
        <taxon>Insecta</taxon>
        <taxon>Pterygota</taxon>
        <taxon>Neoptera</taxon>
        <taxon>Polyneoptera</taxon>
        <taxon>Dictyoptera</taxon>
        <taxon>Blattodea</taxon>
        <taxon>Blaberoidea</taxon>
        <taxon>Blaberidae</taxon>
        <taxon>Diplopterinae</taxon>
        <taxon>Diploptera</taxon>
    </lineage>
</organism>
<comment type="function">
    <text evidence="6">Component of the origin recognition complex (ORC) that binds origins of replication. DNA-binding is ATP-dependent. ORC is required to assemble the pre-replication complex necessary to initiate DNA replication.</text>
</comment>
<evidence type="ECO:0000256" key="6">
    <source>
        <dbReference type="RuleBase" id="RU368084"/>
    </source>
</evidence>
<dbReference type="PANTHER" id="PTHR14052:SF0">
    <property type="entry name" value="ORIGIN RECOGNITION COMPLEX SUBUNIT 2"/>
    <property type="match status" value="1"/>
</dbReference>
<name>A0AAD8A3S3_DIPPU</name>
<feature type="domain" description="Origin recognition complex subunit 2 RecA-like" evidence="8">
    <location>
        <begin position="279"/>
        <end position="435"/>
    </location>
</feature>